<feature type="signal peptide" evidence="3">
    <location>
        <begin position="1"/>
        <end position="30"/>
    </location>
</feature>
<protein>
    <recommendedName>
        <fullName evidence="6">Tetratricopeptide repeat protein</fullName>
    </recommendedName>
</protein>
<organism evidence="4 5">
    <name type="scientific">Lichenifustis flavocetrariae</name>
    <dbReference type="NCBI Taxonomy" id="2949735"/>
    <lineage>
        <taxon>Bacteria</taxon>
        <taxon>Pseudomonadati</taxon>
        <taxon>Pseudomonadota</taxon>
        <taxon>Alphaproteobacteria</taxon>
        <taxon>Hyphomicrobiales</taxon>
        <taxon>Lichenihabitantaceae</taxon>
        <taxon>Lichenifustis</taxon>
    </lineage>
</organism>
<accession>A0AA42CLH0</accession>
<gene>
    <name evidence="4" type="ORF">M8523_26940</name>
</gene>
<keyword evidence="3" id="KW-0732">Signal</keyword>
<reference evidence="4" key="1">
    <citation type="submission" date="2022-05" db="EMBL/GenBank/DDBJ databases">
        <authorList>
            <person name="Pankratov T."/>
        </authorList>
    </citation>
    <scope>NUCLEOTIDE SEQUENCE</scope>
    <source>
        <strain evidence="4">BP6-180914</strain>
    </source>
</reference>
<feature type="chain" id="PRO_5041380681" description="Tetratricopeptide repeat protein" evidence="3">
    <location>
        <begin position="31"/>
        <end position="204"/>
    </location>
</feature>
<dbReference type="Gene3D" id="1.25.40.10">
    <property type="entry name" value="Tetratricopeptide repeat domain"/>
    <property type="match status" value="1"/>
</dbReference>
<name>A0AA42CLH0_9HYPH</name>
<feature type="region of interest" description="Disordered" evidence="2">
    <location>
        <begin position="33"/>
        <end position="59"/>
    </location>
</feature>
<proteinExistence type="predicted"/>
<evidence type="ECO:0000256" key="3">
    <source>
        <dbReference type="SAM" id="SignalP"/>
    </source>
</evidence>
<dbReference type="EMBL" id="JAMOIM010000029">
    <property type="protein sequence ID" value="MCW6511614.1"/>
    <property type="molecule type" value="Genomic_DNA"/>
</dbReference>
<dbReference type="SUPFAM" id="SSF48452">
    <property type="entry name" value="TPR-like"/>
    <property type="match status" value="1"/>
</dbReference>
<dbReference type="PROSITE" id="PS50005">
    <property type="entry name" value="TPR"/>
    <property type="match status" value="1"/>
</dbReference>
<keyword evidence="1" id="KW-0802">TPR repeat</keyword>
<evidence type="ECO:0000313" key="5">
    <source>
        <dbReference type="Proteomes" id="UP001165667"/>
    </source>
</evidence>
<dbReference type="InterPro" id="IPR011990">
    <property type="entry name" value="TPR-like_helical_dom_sf"/>
</dbReference>
<dbReference type="SMART" id="SM00028">
    <property type="entry name" value="TPR"/>
    <property type="match status" value="2"/>
</dbReference>
<evidence type="ECO:0008006" key="6">
    <source>
        <dbReference type="Google" id="ProtNLM"/>
    </source>
</evidence>
<evidence type="ECO:0000313" key="4">
    <source>
        <dbReference type="EMBL" id="MCW6511614.1"/>
    </source>
</evidence>
<dbReference type="Proteomes" id="UP001165667">
    <property type="component" value="Unassembled WGS sequence"/>
</dbReference>
<keyword evidence="5" id="KW-1185">Reference proteome</keyword>
<comment type="caution">
    <text evidence="4">The sequence shown here is derived from an EMBL/GenBank/DDBJ whole genome shotgun (WGS) entry which is preliminary data.</text>
</comment>
<evidence type="ECO:0000256" key="2">
    <source>
        <dbReference type="SAM" id="MobiDB-lite"/>
    </source>
</evidence>
<dbReference type="AlphaFoldDB" id="A0AA42CLH0"/>
<feature type="repeat" description="TPR" evidence="1">
    <location>
        <begin position="120"/>
        <end position="153"/>
    </location>
</feature>
<sequence>MLLPIFTPVARRQVSVCFAISLMCSTGAMAMGGASDTSSSSEPKGAAPQGNAAASDPVDQDLTTCRKGEIWSTRQKKCVKMRSEALPADEMTHYAYALAKAERYDEALVELDLLADPNTPEALNYRGYATRKLGRTDEGIGYYLKSLNLAPHYAQVREYLGEAYVIKGRIDLAKDQLSTIATICGRDCEPYRDLSEAIEHAPTL</sequence>
<dbReference type="InterPro" id="IPR019734">
    <property type="entry name" value="TPR_rpt"/>
</dbReference>
<evidence type="ECO:0000256" key="1">
    <source>
        <dbReference type="PROSITE-ProRule" id="PRU00339"/>
    </source>
</evidence>